<protein>
    <submittedName>
        <fullName evidence="2">Serine threonine tyrosine-interacting 1</fullName>
        <ecNumber evidence="2">3.1.3.41</ecNumber>
    </submittedName>
</protein>
<gene>
    <name evidence="2" type="ORF">BpHYR1_053786</name>
</gene>
<keyword evidence="2" id="KW-0378">Hydrolase</keyword>
<dbReference type="GO" id="GO:0016787">
    <property type="term" value="F:hydrolase activity"/>
    <property type="evidence" value="ECO:0007669"/>
    <property type="project" value="UniProtKB-KW"/>
</dbReference>
<dbReference type="EMBL" id="REGN01000004">
    <property type="protein sequence ID" value="RNA45219.1"/>
    <property type="molecule type" value="Genomic_DNA"/>
</dbReference>
<dbReference type="SUPFAM" id="SSF52821">
    <property type="entry name" value="Rhodanese/Cell cycle control phosphatase"/>
    <property type="match status" value="1"/>
</dbReference>
<keyword evidence="3" id="KW-1185">Reference proteome</keyword>
<dbReference type="PANTHER" id="PTHR46659">
    <property type="entry name" value="SERINE/THREONINE/TYROSINE-INTERACTING-LIKE PROTEIN 1"/>
    <property type="match status" value="1"/>
</dbReference>
<dbReference type="InterPro" id="IPR001763">
    <property type="entry name" value="Rhodanese-like_dom"/>
</dbReference>
<dbReference type="GO" id="GO:0019903">
    <property type="term" value="F:protein phosphatase binding"/>
    <property type="evidence" value="ECO:0007669"/>
    <property type="project" value="TreeGrafter"/>
</dbReference>
<dbReference type="InterPro" id="IPR053272">
    <property type="entry name" value="STY_interacting-like"/>
</dbReference>
<comment type="caution">
    <text evidence="2">The sequence shown here is derived from an EMBL/GenBank/DDBJ whole genome shotgun (WGS) entry which is preliminary data.</text>
</comment>
<feature type="domain" description="Rhodanese" evidence="1">
    <location>
        <begin position="35"/>
        <end position="128"/>
    </location>
</feature>
<dbReference type="PANTHER" id="PTHR46659:SF1">
    <property type="entry name" value="SERINE_THREONINE_TYROSINE-INTERACTING-LIKE PROTEIN 1"/>
    <property type="match status" value="1"/>
</dbReference>
<dbReference type="SMART" id="SM00450">
    <property type="entry name" value="RHOD"/>
    <property type="match status" value="1"/>
</dbReference>
<dbReference type="GO" id="GO:0005739">
    <property type="term" value="C:mitochondrion"/>
    <property type="evidence" value="ECO:0007669"/>
    <property type="project" value="TreeGrafter"/>
</dbReference>
<dbReference type="STRING" id="10195.A0A3M7TB69"/>
<name>A0A3M7TB69_BRAPC</name>
<dbReference type="OrthoDB" id="10252009at2759"/>
<accession>A0A3M7TB69</accession>
<dbReference type="PROSITE" id="PS50206">
    <property type="entry name" value="RHODANESE_3"/>
    <property type="match status" value="1"/>
</dbReference>
<dbReference type="GO" id="GO:0062030">
    <property type="term" value="P:negative regulation of stress granule assembly"/>
    <property type="evidence" value="ECO:0007669"/>
    <property type="project" value="TreeGrafter"/>
</dbReference>
<reference evidence="2 3" key="1">
    <citation type="journal article" date="2018" name="Sci. Rep.">
        <title>Genomic signatures of local adaptation to the degree of environmental predictability in rotifers.</title>
        <authorList>
            <person name="Franch-Gras L."/>
            <person name="Hahn C."/>
            <person name="Garcia-Roger E.M."/>
            <person name="Carmona M.J."/>
            <person name="Serra M."/>
            <person name="Gomez A."/>
        </authorList>
    </citation>
    <scope>NUCLEOTIDE SEQUENCE [LARGE SCALE GENOMIC DNA]</scope>
    <source>
        <strain evidence="2">HYR1</strain>
    </source>
</reference>
<evidence type="ECO:0000313" key="2">
    <source>
        <dbReference type="EMBL" id="RNA45219.1"/>
    </source>
</evidence>
<dbReference type="EC" id="3.1.3.41" evidence="2"/>
<dbReference type="GO" id="GO:2001244">
    <property type="term" value="P:positive regulation of intrinsic apoptotic signaling pathway"/>
    <property type="evidence" value="ECO:0007669"/>
    <property type="project" value="TreeGrafter"/>
</dbReference>
<dbReference type="Gene3D" id="3.40.250.10">
    <property type="entry name" value="Rhodanese-like domain"/>
    <property type="match status" value="1"/>
</dbReference>
<dbReference type="Proteomes" id="UP000276133">
    <property type="component" value="Unassembled WGS sequence"/>
</dbReference>
<dbReference type="GO" id="GO:0004864">
    <property type="term" value="F:protein phosphatase inhibitor activity"/>
    <property type="evidence" value="ECO:0007669"/>
    <property type="project" value="TreeGrafter"/>
</dbReference>
<evidence type="ECO:0000313" key="3">
    <source>
        <dbReference type="Proteomes" id="UP000276133"/>
    </source>
</evidence>
<dbReference type="InterPro" id="IPR036873">
    <property type="entry name" value="Rhodanese-like_dom_sf"/>
</dbReference>
<sequence length="186" mass="21499">MFGPNIELIECQELYNLLNEGIEFARLSDPNYLYLIDCRERSDYNEGHIICAKHMKKDPNSEEFRLLYEPELECRNTVITYDSNTSSLQDKGAAVKCAKLLSESGSKNSVKILKGGYETFSRLYPFLRTQQIIYMPRELDQLKTYPSEIIPGLLYLGNLRHATELYIRKDLKIKSFVDCSSSETTE</sequence>
<proteinExistence type="predicted"/>
<evidence type="ECO:0000259" key="1">
    <source>
        <dbReference type="PROSITE" id="PS50206"/>
    </source>
</evidence>
<dbReference type="GO" id="GO:0001691">
    <property type="term" value="F:pseudophosphatase activity"/>
    <property type="evidence" value="ECO:0007669"/>
    <property type="project" value="TreeGrafter"/>
</dbReference>
<dbReference type="AlphaFoldDB" id="A0A3M7TB69"/>
<organism evidence="2 3">
    <name type="scientific">Brachionus plicatilis</name>
    <name type="common">Marine rotifer</name>
    <name type="synonym">Brachionus muelleri</name>
    <dbReference type="NCBI Taxonomy" id="10195"/>
    <lineage>
        <taxon>Eukaryota</taxon>
        <taxon>Metazoa</taxon>
        <taxon>Spiralia</taxon>
        <taxon>Gnathifera</taxon>
        <taxon>Rotifera</taxon>
        <taxon>Eurotatoria</taxon>
        <taxon>Monogononta</taxon>
        <taxon>Pseudotrocha</taxon>
        <taxon>Ploima</taxon>
        <taxon>Brachionidae</taxon>
        <taxon>Brachionus</taxon>
    </lineage>
</organism>
<dbReference type="Pfam" id="PF00581">
    <property type="entry name" value="Rhodanese"/>
    <property type="match status" value="1"/>
</dbReference>